<dbReference type="EMBL" id="CP117990">
    <property type="protein sequence ID" value="WDG12013.1"/>
    <property type="molecule type" value="Genomic_DNA"/>
</dbReference>
<evidence type="ECO:0000313" key="2">
    <source>
        <dbReference type="Proteomes" id="UP001219537"/>
    </source>
</evidence>
<keyword evidence="1" id="KW-0614">Plasmid</keyword>
<evidence type="ECO:0000313" key="1">
    <source>
        <dbReference type="EMBL" id="WDG12013.1"/>
    </source>
</evidence>
<sequence>MKLSAIKAGDNVTWVVKSDYSDEFRVLDIYPHTTLRDEQGDPVKMALLTPVNVERFALTMMSGEVPDGAHIQVEAPLAMLLPVLTRSVH</sequence>
<gene>
    <name evidence="1" type="ORF">PUN50_26715</name>
</gene>
<dbReference type="RefSeq" id="WP_105069432.1">
    <property type="nucleotide sequence ID" value="NZ_CP117990.1"/>
</dbReference>
<reference evidence="1" key="1">
    <citation type="submission" date="2023-02" db="EMBL/GenBank/DDBJ databases">
        <title>Isolation, identification, and genome analysis of Vibrio campbellii in the Penaeus vannamei larvae stage.</title>
        <authorList>
            <person name="Huang T."/>
            <person name="Zhang B."/>
        </authorList>
    </citation>
    <scope>NUCLEOTIDE SEQUENCE</scope>
    <source>
        <strain evidence="1">20220413_1</strain>
        <plasmid evidence="1">p_1</plasmid>
    </source>
</reference>
<name>A0AAQ2Y5G0_9VIBR</name>
<organism evidence="1 2">
    <name type="scientific">Vibrio campbellii</name>
    <dbReference type="NCBI Taxonomy" id="680"/>
    <lineage>
        <taxon>Bacteria</taxon>
        <taxon>Pseudomonadati</taxon>
        <taxon>Pseudomonadota</taxon>
        <taxon>Gammaproteobacteria</taxon>
        <taxon>Vibrionales</taxon>
        <taxon>Vibrionaceae</taxon>
        <taxon>Vibrio</taxon>
    </lineage>
</organism>
<proteinExistence type="predicted"/>
<accession>A0AAQ2Y5G0</accession>
<dbReference type="AlphaFoldDB" id="A0AAQ2Y5G0"/>
<geneLocation type="plasmid" evidence="1 2">
    <name>p_1</name>
</geneLocation>
<dbReference type="Proteomes" id="UP001219537">
    <property type="component" value="Plasmid p_1"/>
</dbReference>
<protein>
    <submittedName>
        <fullName evidence="1">Uncharacterized protein</fullName>
    </submittedName>
</protein>